<evidence type="ECO:0000313" key="1">
    <source>
        <dbReference type="EMBL" id="PPQ96500.1"/>
    </source>
</evidence>
<keyword evidence="2" id="KW-1185">Reference proteome</keyword>
<proteinExistence type="predicted"/>
<dbReference type="OrthoDB" id="3115013at2759"/>
<sequence length="130" mass="15250">MSVNENFPSSLDPAVVEQHNFMAKYGAYMRSAAYNRVLEEFFERFFKLWFHLWPHADQKAKRAVRRLLFRLNPSASVTSTKEVKRELFYYGLNLPHASATMHWEPQMFLLEVELGIDSWVGDSDLSSPLY</sequence>
<dbReference type="AlphaFoldDB" id="A0A409Y0F9"/>
<name>A0A409Y0F9_9AGAR</name>
<reference evidence="1 2" key="1">
    <citation type="journal article" date="2018" name="Evol. Lett.">
        <title>Horizontal gene cluster transfer increased hallucinogenic mushroom diversity.</title>
        <authorList>
            <person name="Reynolds H.T."/>
            <person name="Vijayakumar V."/>
            <person name="Gluck-Thaler E."/>
            <person name="Korotkin H.B."/>
            <person name="Matheny P.B."/>
            <person name="Slot J.C."/>
        </authorList>
    </citation>
    <scope>NUCLEOTIDE SEQUENCE [LARGE SCALE GENOMIC DNA]</scope>
    <source>
        <strain evidence="1 2">SRW20</strain>
    </source>
</reference>
<organism evidence="1 2">
    <name type="scientific">Gymnopilus dilepis</name>
    <dbReference type="NCBI Taxonomy" id="231916"/>
    <lineage>
        <taxon>Eukaryota</taxon>
        <taxon>Fungi</taxon>
        <taxon>Dikarya</taxon>
        <taxon>Basidiomycota</taxon>
        <taxon>Agaricomycotina</taxon>
        <taxon>Agaricomycetes</taxon>
        <taxon>Agaricomycetidae</taxon>
        <taxon>Agaricales</taxon>
        <taxon>Agaricineae</taxon>
        <taxon>Hymenogastraceae</taxon>
        <taxon>Gymnopilus</taxon>
    </lineage>
</organism>
<accession>A0A409Y0F9</accession>
<dbReference type="EMBL" id="NHYE01001364">
    <property type="protein sequence ID" value="PPQ96500.1"/>
    <property type="molecule type" value="Genomic_DNA"/>
</dbReference>
<gene>
    <name evidence="1" type="ORF">CVT26_010482</name>
</gene>
<protein>
    <submittedName>
        <fullName evidence="1">Uncharacterized protein</fullName>
    </submittedName>
</protein>
<comment type="caution">
    <text evidence="1">The sequence shown here is derived from an EMBL/GenBank/DDBJ whole genome shotgun (WGS) entry which is preliminary data.</text>
</comment>
<dbReference type="Proteomes" id="UP000284706">
    <property type="component" value="Unassembled WGS sequence"/>
</dbReference>
<dbReference type="InParanoid" id="A0A409Y0F9"/>
<evidence type="ECO:0000313" key="2">
    <source>
        <dbReference type="Proteomes" id="UP000284706"/>
    </source>
</evidence>